<reference evidence="1 2" key="1">
    <citation type="journal article" date="2021" name="Elife">
        <title>Chloroplast acquisition without the gene transfer in kleptoplastic sea slugs, Plakobranchus ocellatus.</title>
        <authorList>
            <person name="Maeda T."/>
            <person name="Takahashi S."/>
            <person name="Yoshida T."/>
            <person name="Shimamura S."/>
            <person name="Takaki Y."/>
            <person name="Nagai Y."/>
            <person name="Toyoda A."/>
            <person name="Suzuki Y."/>
            <person name="Arimoto A."/>
            <person name="Ishii H."/>
            <person name="Satoh N."/>
            <person name="Nishiyama T."/>
            <person name="Hasebe M."/>
            <person name="Maruyama T."/>
            <person name="Minagawa J."/>
            <person name="Obokata J."/>
            <person name="Shigenobu S."/>
        </authorList>
    </citation>
    <scope>NUCLEOTIDE SEQUENCE [LARGE SCALE GENOMIC DNA]</scope>
</reference>
<protein>
    <submittedName>
        <fullName evidence="1">Zinc finger, BED-type containing 1</fullName>
    </submittedName>
</protein>
<keyword evidence="2" id="KW-1185">Reference proteome</keyword>
<accession>A0AAV4HJI1</accession>
<organism evidence="1 2">
    <name type="scientific">Elysia marginata</name>
    <dbReference type="NCBI Taxonomy" id="1093978"/>
    <lineage>
        <taxon>Eukaryota</taxon>
        <taxon>Metazoa</taxon>
        <taxon>Spiralia</taxon>
        <taxon>Lophotrochozoa</taxon>
        <taxon>Mollusca</taxon>
        <taxon>Gastropoda</taxon>
        <taxon>Heterobranchia</taxon>
        <taxon>Euthyneura</taxon>
        <taxon>Panpulmonata</taxon>
        <taxon>Sacoglossa</taxon>
        <taxon>Placobranchoidea</taxon>
        <taxon>Plakobranchidae</taxon>
        <taxon>Elysia</taxon>
    </lineage>
</organism>
<dbReference type="Proteomes" id="UP000762676">
    <property type="component" value="Unassembled WGS sequence"/>
</dbReference>
<sequence length="104" mass="11359">MEKFNVSDKVTTVVTDNARDMVNAVEVLNIRHVPCYAHTLNLILQRLTLRSGINIFANDEVRVWDDWRCGCLAAPSPAGDEALPPLEICASSTVTSAIPSAVIH</sequence>
<comment type="caution">
    <text evidence="1">The sequence shown here is derived from an EMBL/GenBank/DDBJ whole genome shotgun (WGS) entry which is preliminary data.</text>
</comment>
<dbReference type="InterPro" id="IPR012337">
    <property type="entry name" value="RNaseH-like_sf"/>
</dbReference>
<name>A0AAV4HJI1_9GAST</name>
<dbReference type="AlphaFoldDB" id="A0AAV4HJI1"/>
<dbReference type="SUPFAM" id="SSF53098">
    <property type="entry name" value="Ribonuclease H-like"/>
    <property type="match status" value="1"/>
</dbReference>
<evidence type="ECO:0000313" key="1">
    <source>
        <dbReference type="EMBL" id="GFR98036.1"/>
    </source>
</evidence>
<proteinExistence type="predicted"/>
<gene>
    <name evidence="1" type="ORF">ElyMa_006339900</name>
</gene>
<dbReference type="EMBL" id="BMAT01012720">
    <property type="protein sequence ID" value="GFR98036.1"/>
    <property type="molecule type" value="Genomic_DNA"/>
</dbReference>
<evidence type="ECO:0000313" key="2">
    <source>
        <dbReference type="Proteomes" id="UP000762676"/>
    </source>
</evidence>